<evidence type="ECO:0000313" key="1">
    <source>
        <dbReference type="EMBL" id="MBW0530941.1"/>
    </source>
</evidence>
<evidence type="ECO:0000313" key="2">
    <source>
        <dbReference type="Proteomes" id="UP000765509"/>
    </source>
</evidence>
<reference evidence="1" key="1">
    <citation type="submission" date="2021-03" db="EMBL/GenBank/DDBJ databases">
        <title>Draft genome sequence of rust myrtle Austropuccinia psidii MF-1, a brazilian biotype.</title>
        <authorList>
            <person name="Quecine M.C."/>
            <person name="Pachon D.M.R."/>
            <person name="Bonatelli M.L."/>
            <person name="Correr F.H."/>
            <person name="Franceschini L.M."/>
            <person name="Leite T.F."/>
            <person name="Margarido G.R.A."/>
            <person name="Almeida C.A."/>
            <person name="Ferrarezi J.A."/>
            <person name="Labate C.A."/>
        </authorList>
    </citation>
    <scope>NUCLEOTIDE SEQUENCE</scope>
    <source>
        <strain evidence="1">MF-1</strain>
    </source>
</reference>
<dbReference type="Proteomes" id="UP000765509">
    <property type="component" value="Unassembled WGS sequence"/>
</dbReference>
<organism evidence="1 2">
    <name type="scientific">Austropuccinia psidii MF-1</name>
    <dbReference type="NCBI Taxonomy" id="1389203"/>
    <lineage>
        <taxon>Eukaryota</taxon>
        <taxon>Fungi</taxon>
        <taxon>Dikarya</taxon>
        <taxon>Basidiomycota</taxon>
        <taxon>Pucciniomycotina</taxon>
        <taxon>Pucciniomycetes</taxon>
        <taxon>Pucciniales</taxon>
        <taxon>Sphaerophragmiaceae</taxon>
        <taxon>Austropuccinia</taxon>
    </lineage>
</organism>
<comment type="caution">
    <text evidence="1">The sequence shown here is derived from an EMBL/GenBank/DDBJ whole genome shotgun (WGS) entry which is preliminary data.</text>
</comment>
<accession>A0A9Q3EZ80</accession>
<dbReference type="AlphaFoldDB" id="A0A9Q3EZ80"/>
<keyword evidence="2" id="KW-1185">Reference proteome</keyword>
<sequence length="201" mass="23265">MFGGPSRKAVAEMWNAAVASDSGSFHPDFYDKLDDESAVKQYFSDALQYRYKSHQLQDQFFQSFSTRSHKIIQESSLDKLQAYITAAYSHAEDEELDTTMWMPFVYRLLVYLTNLDAFDSIADKQDIWRKLIKAGEMDSQGTTIPKGQQQQIIRQLDEAEEIFWKGPQKPGFRAQPDPNWIVFKSELVQKFCLLFDKAPPI</sequence>
<gene>
    <name evidence="1" type="ORF">O181_070656</name>
</gene>
<dbReference type="EMBL" id="AVOT02036449">
    <property type="protein sequence ID" value="MBW0530941.1"/>
    <property type="molecule type" value="Genomic_DNA"/>
</dbReference>
<name>A0A9Q3EZ80_9BASI</name>
<protein>
    <submittedName>
        <fullName evidence="1">Uncharacterized protein</fullName>
    </submittedName>
</protein>
<proteinExistence type="predicted"/>